<dbReference type="EMBL" id="CP015136">
    <property type="protein sequence ID" value="AMY11513.1"/>
    <property type="molecule type" value="Genomic_DNA"/>
</dbReference>
<dbReference type="InterPro" id="IPR011250">
    <property type="entry name" value="OMP/PagP_B-barrel"/>
</dbReference>
<dbReference type="KEGG" id="abac:LuPra_04763"/>
<feature type="chain" id="PRO_5007511941" description="Outer membrane protein beta-barrel domain-containing protein" evidence="2">
    <location>
        <begin position="27"/>
        <end position="266"/>
    </location>
</feature>
<evidence type="ECO:0000256" key="1">
    <source>
        <dbReference type="SAM" id="MobiDB-lite"/>
    </source>
</evidence>
<proteinExistence type="predicted"/>
<dbReference type="STRING" id="1855912.LuPra_04763"/>
<dbReference type="Proteomes" id="UP000076079">
    <property type="component" value="Chromosome"/>
</dbReference>
<evidence type="ECO:0000256" key="2">
    <source>
        <dbReference type="SAM" id="SignalP"/>
    </source>
</evidence>
<reference evidence="4" key="2">
    <citation type="submission" date="2016-04" db="EMBL/GenBank/DDBJ databases">
        <title>First Complete Genome Sequence of a Subdivision 6 Acidobacterium.</title>
        <authorList>
            <person name="Huang S."/>
            <person name="Vieira S."/>
            <person name="Bunk B."/>
            <person name="Riedel T."/>
            <person name="Sproeer C."/>
            <person name="Overmann J."/>
        </authorList>
    </citation>
    <scope>NUCLEOTIDE SEQUENCE [LARGE SCALE GENOMIC DNA]</scope>
    <source>
        <strain evidence="4">DSM 100886 HEG_-6_39</strain>
    </source>
</reference>
<gene>
    <name evidence="3" type="ORF">LuPra_04763</name>
</gene>
<feature type="signal peptide" evidence="2">
    <location>
        <begin position="1"/>
        <end position="26"/>
    </location>
</feature>
<sequence length="266" mass="28037" precursor="true">MRARRPRSLLSALTLASALCVGPASAQPPTPPPVPTERPTDRPPTPTDPVTIDDTTQPPDDAPPPRPPGLSVRPRLFGLVGFQSFTASDSFSAVLDSSSGVVFGGGGGVLLGRNLFVDVSISRFAADGTRVFVTDAGDIVDLGIATEVTVLPIDVSIGWRMEGRPSFTASGKPRLRPVPFAGGGFGFQQYRETSEFASSEDDVDESHGSYHVLGGIELPFSPHLGAIADVLYRWVPDAIGTGGVSAYYDETDLGGPQVRVRVVFAF</sequence>
<feature type="region of interest" description="Disordered" evidence="1">
    <location>
        <begin position="21"/>
        <end position="70"/>
    </location>
</feature>
<feature type="compositionally biased region" description="Pro residues" evidence="1">
    <location>
        <begin position="26"/>
        <end position="47"/>
    </location>
</feature>
<accession>A0A143PTM0</accession>
<feature type="compositionally biased region" description="Low complexity" evidence="1">
    <location>
        <begin position="48"/>
        <end position="59"/>
    </location>
</feature>
<dbReference type="AlphaFoldDB" id="A0A143PTM0"/>
<evidence type="ECO:0008006" key="5">
    <source>
        <dbReference type="Google" id="ProtNLM"/>
    </source>
</evidence>
<name>A0A143PTM0_LUTPR</name>
<keyword evidence="2" id="KW-0732">Signal</keyword>
<organism evidence="3 4">
    <name type="scientific">Luteitalea pratensis</name>
    <dbReference type="NCBI Taxonomy" id="1855912"/>
    <lineage>
        <taxon>Bacteria</taxon>
        <taxon>Pseudomonadati</taxon>
        <taxon>Acidobacteriota</taxon>
        <taxon>Vicinamibacteria</taxon>
        <taxon>Vicinamibacterales</taxon>
        <taxon>Vicinamibacteraceae</taxon>
        <taxon>Luteitalea</taxon>
    </lineage>
</organism>
<dbReference type="PATRIC" id="fig|1813736.3.peg.5021"/>
<evidence type="ECO:0000313" key="4">
    <source>
        <dbReference type="Proteomes" id="UP000076079"/>
    </source>
</evidence>
<reference evidence="3 4" key="1">
    <citation type="journal article" date="2016" name="Genome Announc.">
        <title>First Complete Genome Sequence of a Subdivision 6 Acidobacterium Strain.</title>
        <authorList>
            <person name="Huang S."/>
            <person name="Vieira S."/>
            <person name="Bunk B."/>
            <person name="Riedel T."/>
            <person name="Sproer C."/>
            <person name="Overmann J."/>
        </authorList>
    </citation>
    <scope>NUCLEOTIDE SEQUENCE [LARGE SCALE GENOMIC DNA]</scope>
    <source>
        <strain evidence="4">DSM 100886 HEG_-6_39</strain>
    </source>
</reference>
<dbReference type="SUPFAM" id="SSF56925">
    <property type="entry name" value="OMPA-like"/>
    <property type="match status" value="1"/>
</dbReference>
<evidence type="ECO:0000313" key="3">
    <source>
        <dbReference type="EMBL" id="AMY11513.1"/>
    </source>
</evidence>
<keyword evidence="4" id="KW-1185">Reference proteome</keyword>
<protein>
    <recommendedName>
        <fullName evidence="5">Outer membrane protein beta-barrel domain-containing protein</fullName>
    </recommendedName>
</protein>